<protein>
    <submittedName>
        <fullName evidence="4">Uncharacterized protein</fullName>
    </submittedName>
</protein>
<gene>
    <name evidence="4" type="ORF">OSTLU_31950</name>
</gene>
<dbReference type="Proteomes" id="UP000001568">
    <property type="component" value="Chromosome 6"/>
</dbReference>
<evidence type="ECO:0000259" key="2">
    <source>
        <dbReference type="Pfam" id="PF12612"/>
    </source>
</evidence>
<dbReference type="InterPro" id="IPR011989">
    <property type="entry name" value="ARM-like"/>
</dbReference>
<evidence type="ECO:0000259" key="3">
    <source>
        <dbReference type="Pfam" id="PF25767"/>
    </source>
</evidence>
<dbReference type="Gene3D" id="1.25.10.10">
    <property type="entry name" value="Leucine-rich Repeat Variant"/>
    <property type="match status" value="1"/>
</dbReference>
<dbReference type="GO" id="GO:0000226">
    <property type="term" value="P:microtubule cytoskeleton organization"/>
    <property type="evidence" value="ECO:0007669"/>
    <property type="project" value="TreeGrafter"/>
</dbReference>
<dbReference type="GeneID" id="5002597"/>
<name>A4RY98_OSTLU</name>
<proteinExistence type="predicted"/>
<dbReference type="InterPro" id="IPR058033">
    <property type="entry name" value="ARM_TBCD_2nd"/>
</dbReference>
<dbReference type="Pfam" id="PF12612">
    <property type="entry name" value="TFCD_C"/>
    <property type="match status" value="1"/>
</dbReference>
<dbReference type="SUPFAM" id="SSF48371">
    <property type="entry name" value="ARM repeat"/>
    <property type="match status" value="1"/>
</dbReference>
<dbReference type="GO" id="GO:0005096">
    <property type="term" value="F:GTPase activator activity"/>
    <property type="evidence" value="ECO:0007669"/>
    <property type="project" value="InterPro"/>
</dbReference>
<feature type="domain" description="Tubulin-folding cofactor D ARM repeats" evidence="3">
    <location>
        <begin position="280"/>
        <end position="514"/>
    </location>
</feature>
<dbReference type="GO" id="GO:0048487">
    <property type="term" value="F:beta-tubulin binding"/>
    <property type="evidence" value="ECO:0007669"/>
    <property type="project" value="InterPro"/>
</dbReference>
<evidence type="ECO:0000256" key="1">
    <source>
        <dbReference type="ARBA" id="ARBA00023186"/>
    </source>
</evidence>
<dbReference type="GO" id="GO:0007021">
    <property type="term" value="P:tubulin complex assembly"/>
    <property type="evidence" value="ECO:0007669"/>
    <property type="project" value="InterPro"/>
</dbReference>
<dbReference type="AlphaFoldDB" id="A4RY98"/>
<dbReference type="RefSeq" id="XP_001418349.1">
    <property type="nucleotide sequence ID" value="XM_001418312.1"/>
</dbReference>
<dbReference type="InterPro" id="IPR016024">
    <property type="entry name" value="ARM-type_fold"/>
</dbReference>
<organism evidence="4 5">
    <name type="scientific">Ostreococcus lucimarinus (strain CCE9901)</name>
    <dbReference type="NCBI Taxonomy" id="436017"/>
    <lineage>
        <taxon>Eukaryota</taxon>
        <taxon>Viridiplantae</taxon>
        <taxon>Chlorophyta</taxon>
        <taxon>Mamiellophyceae</taxon>
        <taxon>Mamiellales</taxon>
        <taxon>Bathycoccaceae</taxon>
        <taxon>Ostreococcus</taxon>
    </lineage>
</organism>
<dbReference type="EMBL" id="CP000586">
    <property type="protein sequence ID" value="ABO96642.1"/>
    <property type="molecule type" value="Genomic_DNA"/>
</dbReference>
<feature type="domain" description="Tubulin-folding cofactor D C-terminal" evidence="2">
    <location>
        <begin position="879"/>
        <end position="1072"/>
    </location>
</feature>
<dbReference type="GO" id="GO:0007023">
    <property type="term" value="P:post-chaperonin tubulin folding pathway"/>
    <property type="evidence" value="ECO:0007669"/>
    <property type="project" value="InterPro"/>
</dbReference>
<dbReference type="HOGENOM" id="CLU_003043_0_0_1"/>
<keyword evidence="1" id="KW-0143">Chaperone</keyword>
<keyword evidence="5" id="KW-1185">Reference proteome</keyword>
<dbReference type="eggNOG" id="KOG1943">
    <property type="taxonomic scope" value="Eukaryota"/>
</dbReference>
<dbReference type="InterPro" id="IPR022577">
    <property type="entry name" value="TBCD_C"/>
</dbReference>
<sequence length="1199" mass="131299">MDAIVRALTRRSARGRDEEDDAADEDDVRAFVGVIEKYREQPTVLDPMLGGVIEPLMDAVARASTEANENENENANAKANANACCRALDALSSVRGWKTCVRFYPNAAKYLEPAVRLLREARVRGDNTWETQRVLTSWLSILALAPFDLVSIDSAIDPHSSRSKIPSVVSDLMRECKHFLGDPSAVRDVAAQTLAKLLTRPDMSEALREFMTWSSATLRGDVNDEKEREMIFLVPGVLRALAAIYKIGSREQLLPYAEGNWDDAQYCATRLSLAKRSTMVRQLSIKLASRVGLVFMKPRVVSWRYDRGARCLQDNLSGAMQKPPTKQLTTAADEDDKCDVHMAVDDIVEICLVGLRDAETIVRWTSAKALGRISSRLPRDFGDEVVGAVLACLSVIESDSTWHGACLALAELARRGLLLPNRLVEAVPRCMDALIYDVRRGAHSIGAHVRDAAAYVCWAFARAYEPGVFEPFVDQLAPRLLMISCFDREVNCRRAASAAFQEAVGRLGKFPHGIDIVTVADYFSLGSRTRAALTVAPFICQFEEYRRSLLEHVLDTKLTHWELATRQLATKTIRALGNLDPQWIGDVGIKTVLSRATSSDLSTRHGAVLSIGEMLLVTQRAKTKLEDDCFERVADLVQSMEREKMYKGKGGEIMRGATCRLIECVFLCCDENHKIDSKATDAFVYFAEESLQCCNGDVQAAASDAIAAFTETNYASRGSHRAHCLLLRHAEIVVNDLVGVVRRGSALVLGGFPVTSLLAAKNSEDKSATLRAVITALSVATKPEEDVEMRDAETRVNATISLSELSVKLMCAECHDIDDDDIAFVSDTAIATLLGCLCDYSVDNRGDVGSWVRESAMKCFPVLVAALQMRNALAADQSQNIMTALLKQAFEKIDRIRCQALVTLVQLVRGGDAIRVRMRVQAKLTVHALSGVPDYDVLQCCLPATVETAPDASHVSTIFATLTPVLGAEAYVNAALSGWFLSCGSVGDSLVRFSTDALLRAIRRFEGLPDIVVASIIQDLCQNKHVDRVTVPALRVCDALISHGALDQAHTHAIQLIEAIRCECFSSRDISKLVTGSACLAHFVGAADSVVHESASMGLLALMANRFPRVRCAAAEHLYIALLAVAEPSRGTENAAETLSLNSWDAPPSVMKETRKIIYSLLGLDLPAFMLKASGKLRDRRADERENSTYASLVGDTGY</sequence>
<dbReference type="OMA" id="CKALIFE"/>
<reference evidence="4 5" key="1">
    <citation type="journal article" date="2007" name="Proc. Natl. Acad. Sci. U.S.A.">
        <title>The tiny eukaryote Ostreococcus provides genomic insights into the paradox of plankton speciation.</title>
        <authorList>
            <person name="Palenik B."/>
            <person name="Grimwood J."/>
            <person name="Aerts A."/>
            <person name="Rouze P."/>
            <person name="Salamov A."/>
            <person name="Putnam N."/>
            <person name="Dupont C."/>
            <person name="Jorgensen R."/>
            <person name="Derelle E."/>
            <person name="Rombauts S."/>
            <person name="Zhou K."/>
            <person name="Otillar R."/>
            <person name="Merchant S.S."/>
            <person name="Podell S."/>
            <person name="Gaasterland T."/>
            <person name="Napoli C."/>
            <person name="Gendler K."/>
            <person name="Manuell A."/>
            <person name="Tai V."/>
            <person name="Vallon O."/>
            <person name="Piganeau G."/>
            <person name="Jancek S."/>
            <person name="Heijde M."/>
            <person name="Jabbari K."/>
            <person name="Bowler C."/>
            <person name="Lohr M."/>
            <person name="Robbens S."/>
            <person name="Werner G."/>
            <person name="Dubchak I."/>
            <person name="Pazour G.J."/>
            <person name="Ren Q."/>
            <person name="Paulsen I."/>
            <person name="Delwiche C."/>
            <person name="Schmutz J."/>
            <person name="Rokhsar D."/>
            <person name="Van de Peer Y."/>
            <person name="Moreau H."/>
            <person name="Grigoriev I.V."/>
        </authorList>
    </citation>
    <scope>NUCLEOTIDE SEQUENCE [LARGE SCALE GENOMIC DNA]</scope>
    <source>
        <strain evidence="4 5">CCE9901</strain>
    </source>
</reference>
<dbReference type="PANTHER" id="PTHR12658:SF0">
    <property type="entry name" value="TUBULIN-SPECIFIC CHAPERONE D"/>
    <property type="match status" value="1"/>
</dbReference>
<evidence type="ECO:0000313" key="4">
    <source>
        <dbReference type="EMBL" id="ABO96642.1"/>
    </source>
</evidence>
<dbReference type="InterPro" id="IPR033162">
    <property type="entry name" value="TBCD"/>
</dbReference>
<dbReference type="STRING" id="436017.A4RY98"/>
<dbReference type="Pfam" id="PF25767">
    <property type="entry name" value="ARM_TBCD_2nd"/>
    <property type="match status" value="1"/>
</dbReference>
<dbReference type="Pfam" id="PF23579">
    <property type="entry name" value="ARM_TBCD"/>
    <property type="match status" value="1"/>
</dbReference>
<evidence type="ECO:0000313" key="5">
    <source>
        <dbReference type="Proteomes" id="UP000001568"/>
    </source>
</evidence>
<accession>A4RY98</accession>
<dbReference type="OrthoDB" id="10253476at2759"/>
<dbReference type="Gramene" id="ABO96642">
    <property type="protein sequence ID" value="ABO96642"/>
    <property type="gene ID" value="OSTLU_31950"/>
</dbReference>
<dbReference type="PANTHER" id="PTHR12658">
    <property type="entry name" value="BETA-TUBULIN COFACTOR D"/>
    <property type="match status" value="1"/>
</dbReference>
<dbReference type="KEGG" id="olu:OSTLU_31950"/>